<dbReference type="CDD" id="cd00075">
    <property type="entry name" value="HATPase"/>
    <property type="match status" value="1"/>
</dbReference>
<keyword evidence="5" id="KW-0418">Kinase</keyword>
<dbReference type="PROSITE" id="PS50109">
    <property type="entry name" value="HIS_KIN"/>
    <property type="match status" value="1"/>
</dbReference>
<dbReference type="InterPro" id="IPR003594">
    <property type="entry name" value="HATPase_dom"/>
</dbReference>
<dbReference type="PRINTS" id="PR00344">
    <property type="entry name" value="BCTRLSENSOR"/>
</dbReference>
<feature type="coiled-coil region" evidence="7">
    <location>
        <begin position="419"/>
        <end position="449"/>
    </location>
</feature>
<dbReference type="OrthoDB" id="9811889at2"/>
<feature type="domain" description="PAS" evidence="9">
    <location>
        <begin position="182"/>
        <end position="252"/>
    </location>
</feature>
<dbReference type="EMBL" id="PDEQ01000005">
    <property type="protein sequence ID" value="PEN13210.1"/>
    <property type="molecule type" value="Genomic_DNA"/>
</dbReference>
<dbReference type="InterPro" id="IPR013656">
    <property type="entry name" value="PAS_4"/>
</dbReference>
<protein>
    <recommendedName>
        <fullName evidence="2">histidine kinase</fullName>
        <ecNumber evidence="2">2.7.13.3</ecNumber>
    </recommendedName>
</protein>
<dbReference type="NCBIfam" id="TIGR00229">
    <property type="entry name" value="sensory_box"/>
    <property type="match status" value="2"/>
</dbReference>
<accession>A0A2A8CX66</accession>
<dbReference type="InterPro" id="IPR000014">
    <property type="entry name" value="PAS"/>
</dbReference>
<dbReference type="Gene3D" id="3.30.565.10">
    <property type="entry name" value="Histidine kinase-like ATPase, C-terminal domain"/>
    <property type="match status" value="1"/>
</dbReference>
<dbReference type="CDD" id="cd00130">
    <property type="entry name" value="PAS"/>
    <property type="match status" value="1"/>
</dbReference>
<keyword evidence="4" id="KW-0808">Transferase</keyword>
<dbReference type="SUPFAM" id="SSF55874">
    <property type="entry name" value="ATPase domain of HSP90 chaperone/DNA topoisomerase II/histidine kinase"/>
    <property type="match status" value="1"/>
</dbReference>
<gene>
    <name evidence="11" type="ORF">CRI94_11250</name>
</gene>
<dbReference type="InterPro" id="IPR003661">
    <property type="entry name" value="HisK_dim/P_dom"/>
</dbReference>
<evidence type="ECO:0000256" key="6">
    <source>
        <dbReference type="ARBA" id="ARBA00023012"/>
    </source>
</evidence>
<keyword evidence="12" id="KW-1185">Reference proteome</keyword>
<dbReference type="Pfam" id="PF00512">
    <property type="entry name" value="HisKA"/>
    <property type="match status" value="1"/>
</dbReference>
<dbReference type="SUPFAM" id="SSF55785">
    <property type="entry name" value="PYP-like sensor domain (PAS domain)"/>
    <property type="match status" value="2"/>
</dbReference>
<keyword evidence="3" id="KW-0597">Phosphoprotein</keyword>
<reference evidence="11 12" key="1">
    <citation type="submission" date="2017-10" db="EMBL/GenBank/DDBJ databases">
        <title>Draft genome of Longibacter Salinarum.</title>
        <authorList>
            <person name="Goh K.M."/>
            <person name="Shamsir M.S."/>
            <person name="Lim S.W."/>
        </authorList>
    </citation>
    <scope>NUCLEOTIDE SEQUENCE [LARGE SCALE GENOMIC DNA]</scope>
    <source>
        <strain evidence="11 12">KCTC 52045</strain>
    </source>
</reference>
<sequence>MEALQFLNQSSQEERRRVETLDEYHVLDAPPANAFRRITRLATRLFDVPIAMVNFIDQNEQWCLAAQGLSARSTPRNVSFCAHAIESDDVMVVPDAKKDPRFASNPFVTGEPGIRFYAGAPLIAANGHRLGTVCLIDQKPHDDFDDGDREALTDMAGVVMDELSLRRFAVDLNASKEAFRASSKQTKRILESITDAFFALDDDFRFSYVNARAEHMLDASREDLLGHHIWDAFPDAVGSTFQVEYERAVEQQETVEFVEYYPPLDVWFEVHAYPFRGGLSVYFKDVSERIEAQRDLHRKQNLVDAIVGTSVAAIVSVDAKTGAFTFSNPRAEEILGIGKDAIGKHQSEIGTLKALDGSPIDEDAWPFYDIVETGRQVRDLRLCLVRADGEERLISVSGAPLMGPRDEEVQQVVFSIIDITEQVQRERELKEAKEEAERASRLKSSFLANMSHDVRTPLSSIMNLTELLSMEAPEELQGRISLIERSGLRLLNTIDSVLDLSKIESGSIEPDLQRIDVTDELLGTIEIFRPQATQKNIELVGDIPSASIYAVLDPAYLHRISDNLIGNALKFTPDGGRVTVNLATEDHHVVIRVSDTGVGIEDEFLDDLFEAFTRGPGSMNKQGSGLGLAIAKRLTELLDGEIDVDSTLGEGTTFTVRLPIGDAVPPHDDGHLH</sequence>
<keyword evidence="6" id="KW-0902">Two-component regulatory system</keyword>
<dbReference type="PANTHER" id="PTHR43711">
    <property type="entry name" value="TWO-COMPONENT HISTIDINE KINASE"/>
    <property type="match status" value="1"/>
</dbReference>
<proteinExistence type="predicted"/>
<dbReference type="InterPro" id="IPR036890">
    <property type="entry name" value="HATPase_C_sf"/>
</dbReference>
<dbReference type="Pfam" id="PF13426">
    <property type="entry name" value="PAS_9"/>
    <property type="match status" value="1"/>
</dbReference>
<evidence type="ECO:0000256" key="1">
    <source>
        <dbReference type="ARBA" id="ARBA00000085"/>
    </source>
</evidence>
<dbReference type="Pfam" id="PF02518">
    <property type="entry name" value="HATPase_c"/>
    <property type="match status" value="1"/>
</dbReference>
<dbReference type="Pfam" id="PF08448">
    <property type="entry name" value="PAS_4"/>
    <property type="match status" value="1"/>
</dbReference>
<evidence type="ECO:0000259" key="9">
    <source>
        <dbReference type="PROSITE" id="PS50112"/>
    </source>
</evidence>
<dbReference type="PANTHER" id="PTHR43711:SF26">
    <property type="entry name" value="SENSOR HISTIDINE KINASE RCSC"/>
    <property type="match status" value="1"/>
</dbReference>
<dbReference type="SMART" id="SM00387">
    <property type="entry name" value="HATPase_c"/>
    <property type="match status" value="1"/>
</dbReference>
<dbReference type="AlphaFoldDB" id="A0A2A8CX66"/>
<dbReference type="InterPro" id="IPR005467">
    <property type="entry name" value="His_kinase_dom"/>
</dbReference>
<dbReference type="InterPro" id="IPR036097">
    <property type="entry name" value="HisK_dim/P_sf"/>
</dbReference>
<evidence type="ECO:0000256" key="2">
    <source>
        <dbReference type="ARBA" id="ARBA00012438"/>
    </source>
</evidence>
<dbReference type="RefSeq" id="WP_098075803.1">
    <property type="nucleotide sequence ID" value="NZ_PDEQ01000005.1"/>
</dbReference>
<keyword evidence="7" id="KW-0175">Coiled coil</keyword>
<dbReference type="Gene3D" id="3.30.450.20">
    <property type="entry name" value="PAS domain"/>
    <property type="match status" value="2"/>
</dbReference>
<dbReference type="Gene3D" id="3.30.450.40">
    <property type="match status" value="1"/>
</dbReference>
<organism evidence="11 12">
    <name type="scientific">Longibacter salinarum</name>
    <dbReference type="NCBI Taxonomy" id="1850348"/>
    <lineage>
        <taxon>Bacteria</taxon>
        <taxon>Pseudomonadati</taxon>
        <taxon>Rhodothermota</taxon>
        <taxon>Rhodothermia</taxon>
        <taxon>Rhodothermales</taxon>
        <taxon>Salisaetaceae</taxon>
        <taxon>Longibacter</taxon>
    </lineage>
</organism>
<feature type="domain" description="Histidine kinase" evidence="8">
    <location>
        <begin position="449"/>
        <end position="662"/>
    </location>
</feature>
<dbReference type="GO" id="GO:0000155">
    <property type="term" value="F:phosphorelay sensor kinase activity"/>
    <property type="evidence" value="ECO:0007669"/>
    <property type="project" value="InterPro"/>
</dbReference>
<feature type="domain" description="PAC" evidence="10">
    <location>
        <begin position="378"/>
        <end position="431"/>
    </location>
</feature>
<comment type="catalytic activity">
    <reaction evidence="1">
        <text>ATP + protein L-histidine = ADP + protein N-phospho-L-histidine.</text>
        <dbReference type="EC" id="2.7.13.3"/>
    </reaction>
</comment>
<dbReference type="SMART" id="SM00065">
    <property type="entry name" value="GAF"/>
    <property type="match status" value="1"/>
</dbReference>
<dbReference type="PROSITE" id="PS50112">
    <property type="entry name" value="PAS"/>
    <property type="match status" value="1"/>
</dbReference>
<dbReference type="PROSITE" id="PS50113">
    <property type="entry name" value="PAC"/>
    <property type="match status" value="1"/>
</dbReference>
<evidence type="ECO:0000256" key="7">
    <source>
        <dbReference type="SAM" id="Coils"/>
    </source>
</evidence>
<name>A0A2A8CX66_9BACT</name>
<dbReference type="InterPro" id="IPR003018">
    <property type="entry name" value="GAF"/>
</dbReference>
<evidence type="ECO:0000256" key="3">
    <source>
        <dbReference type="ARBA" id="ARBA00022553"/>
    </source>
</evidence>
<dbReference type="Proteomes" id="UP000220102">
    <property type="component" value="Unassembled WGS sequence"/>
</dbReference>
<dbReference type="SMART" id="SM00091">
    <property type="entry name" value="PAS"/>
    <property type="match status" value="2"/>
</dbReference>
<evidence type="ECO:0000313" key="11">
    <source>
        <dbReference type="EMBL" id="PEN13210.1"/>
    </source>
</evidence>
<dbReference type="InterPro" id="IPR050736">
    <property type="entry name" value="Sensor_HK_Regulatory"/>
</dbReference>
<dbReference type="CDD" id="cd00082">
    <property type="entry name" value="HisKA"/>
    <property type="match status" value="1"/>
</dbReference>
<dbReference type="FunFam" id="3.30.565.10:FF:000006">
    <property type="entry name" value="Sensor histidine kinase WalK"/>
    <property type="match status" value="1"/>
</dbReference>
<evidence type="ECO:0000259" key="8">
    <source>
        <dbReference type="PROSITE" id="PS50109"/>
    </source>
</evidence>
<dbReference type="Pfam" id="PF01590">
    <property type="entry name" value="GAF"/>
    <property type="match status" value="1"/>
</dbReference>
<dbReference type="InterPro" id="IPR004358">
    <property type="entry name" value="Sig_transdc_His_kin-like_C"/>
</dbReference>
<dbReference type="SUPFAM" id="SSF55781">
    <property type="entry name" value="GAF domain-like"/>
    <property type="match status" value="1"/>
</dbReference>
<dbReference type="InterPro" id="IPR000700">
    <property type="entry name" value="PAS-assoc_C"/>
</dbReference>
<dbReference type="SUPFAM" id="SSF47384">
    <property type="entry name" value="Homodimeric domain of signal transducing histidine kinase"/>
    <property type="match status" value="1"/>
</dbReference>
<evidence type="ECO:0000256" key="4">
    <source>
        <dbReference type="ARBA" id="ARBA00022679"/>
    </source>
</evidence>
<dbReference type="InterPro" id="IPR035965">
    <property type="entry name" value="PAS-like_dom_sf"/>
</dbReference>
<evidence type="ECO:0000259" key="10">
    <source>
        <dbReference type="PROSITE" id="PS50113"/>
    </source>
</evidence>
<dbReference type="EC" id="2.7.13.3" evidence="2"/>
<dbReference type="InterPro" id="IPR029016">
    <property type="entry name" value="GAF-like_dom_sf"/>
</dbReference>
<evidence type="ECO:0000256" key="5">
    <source>
        <dbReference type="ARBA" id="ARBA00022777"/>
    </source>
</evidence>
<comment type="caution">
    <text evidence="11">The sequence shown here is derived from an EMBL/GenBank/DDBJ whole genome shotgun (WGS) entry which is preliminary data.</text>
</comment>
<dbReference type="SMART" id="SM00388">
    <property type="entry name" value="HisKA"/>
    <property type="match status" value="1"/>
</dbReference>
<dbReference type="Gene3D" id="1.10.287.130">
    <property type="match status" value="1"/>
</dbReference>
<evidence type="ECO:0000313" key="12">
    <source>
        <dbReference type="Proteomes" id="UP000220102"/>
    </source>
</evidence>